<keyword evidence="3" id="KW-1133">Transmembrane helix</keyword>
<dbReference type="SUPFAM" id="SSF48239">
    <property type="entry name" value="Terpenoid cyclases/Protein prenyltransferases"/>
    <property type="match status" value="1"/>
</dbReference>
<sequence>MNVRRSAAVITAAVTVIGLAAPAAVADSSPAPSASPSLPSGLYGSTDPQYDGVWRQSLALLAQHTVGVRPAAEAVDWLTGQQCADGSFPAFRADPGKACDARTAVDTNSTAAAVQALAALGGHDAATGKAVSWLKSVQNKDGGWGYTPGGPSDANSTSLVIGALAAVGEKPESVVKNGTSPYDALMGFALPCSGDGGGAFAYQPDKKGELTANADATAAAVVGALGQGMAAKGGSGKDADGAARCVDAGKNNKNNKGDRPDPARAAANGASYLARAVAKDGHLVSSLPGADDQPDYGNTADAVVALAVQGGAAQAQKPLKWLERNFKEWAEQSGPAAYAQLIFAAHAAGADPRDFGGVDLVERLNATGPAPRAADGKQAEATAKNTAKDVDSAQNSPSGTWWAVAGGVLLAAAAGVGLVLRGRGNKQREQQP</sequence>
<feature type="region of interest" description="Disordered" evidence="2">
    <location>
        <begin position="368"/>
        <end position="397"/>
    </location>
</feature>
<evidence type="ECO:0000256" key="1">
    <source>
        <dbReference type="ARBA" id="ARBA00022737"/>
    </source>
</evidence>
<proteinExistence type="predicted"/>
<dbReference type="Proteomes" id="UP001501005">
    <property type="component" value="Unassembled WGS sequence"/>
</dbReference>
<dbReference type="Pfam" id="PF00432">
    <property type="entry name" value="Prenyltrans"/>
    <property type="match status" value="1"/>
</dbReference>
<feature type="signal peptide" evidence="4">
    <location>
        <begin position="1"/>
        <end position="26"/>
    </location>
</feature>
<protein>
    <submittedName>
        <fullName evidence="6">Terpene cyclase/mutase family protein</fullName>
    </submittedName>
</protein>
<keyword evidence="4" id="KW-0732">Signal</keyword>
<dbReference type="InterPro" id="IPR008930">
    <property type="entry name" value="Terpenoid_cyclase/PrenylTrfase"/>
</dbReference>
<comment type="caution">
    <text evidence="6">The sequence shown here is derived from an EMBL/GenBank/DDBJ whole genome shotgun (WGS) entry which is preliminary data.</text>
</comment>
<feature type="domain" description="Prenyltransferase alpha-alpha toroid" evidence="5">
    <location>
        <begin position="70"/>
        <end position="170"/>
    </location>
</feature>
<evidence type="ECO:0000313" key="7">
    <source>
        <dbReference type="Proteomes" id="UP001501005"/>
    </source>
</evidence>
<dbReference type="Gene3D" id="1.50.10.20">
    <property type="match status" value="1"/>
</dbReference>
<feature type="chain" id="PRO_5046491507" evidence="4">
    <location>
        <begin position="27"/>
        <end position="432"/>
    </location>
</feature>
<dbReference type="CDD" id="cd00688">
    <property type="entry name" value="ISOPREN_C2_like"/>
    <property type="match status" value="1"/>
</dbReference>
<keyword evidence="3" id="KW-0472">Membrane</keyword>
<evidence type="ECO:0000313" key="6">
    <source>
        <dbReference type="EMBL" id="GAA0904677.1"/>
    </source>
</evidence>
<reference evidence="6 7" key="1">
    <citation type="journal article" date="2019" name="Int. J. Syst. Evol. Microbiol.">
        <title>The Global Catalogue of Microorganisms (GCM) 10K type strain sequencing project: providing services to taxonomists for standard genome sequencing and annotation.</title>
        <authorList>
            <consortium name="The Broad Institute Genomics Platform"/>
            <consortium name="The Broad Institute Genome Sequencing Center for Infectious Disease"/>
            <person name="Wu L."/>
            <person name="Ma J."/>
        </authorList>
    </citation>
    <scope>NUCLEOTIDE SEQUENCE [LARGE SCALE GENOMIC DNA]</scope>
    <source>
        <strain evidence="6 7">JCM 10673</strain>
    </source>
</reference>
<evidence type="ECO:0000259" key="5">
    <source>
        <dbReference type="Pfam" id="PF00432"/>
    </source>
</evidence>
<keyword evidence="3" id="KW-0812">Transmembrane</keyword>
<dbReference type="RefSeq" id="WP_344046840.1">
    <property type="nucleotide sequence ID" value="NZ_BAAAHG010000004.1"/>
</dbReference>
<dbReference type="InterPro" id="IPR001330">
    <property type="entry name" value="Prenyltrans"/>
</dbReference>
<feature type="transmembrane region" description="Helical" evidence="3">
    <location>
        <begin position="401"/>
        <end position="420"/>
    </location>
</feature>
<gene>
    <name evidence="6" type="ORF">GCM10009549_08290</name>
</gene>
<evidence type="ECO:0000256" key="4">
    <source>
        <dbReference type="SAM" id="SignalP"/>
    </source>
</evidence>
<name>A0ABN1NEU0_9ACTN</name>
<dbReference type="EMBL" id="BAAAHG010000004">
    <property type="protein sequence ID" value="GAA0904677.1"/>
    <property type="molecule type" value="Genomic_DNA"/>
</dbReference>
<keyword evidence="7" id="KW-1185">Reference proteome</keyword>
<accession>A0ABN1NEU0</accession>
<organism evidence="6 7">
    <name type="scientific">Streptomyces thermoalcalitolerans</name>
    <dbReference type="NCBI Taxonomy" id="65605"/>
    <lineage>
        <taxon>Bacteria</taxon>
        <taxon>Bacillati</taxon>
        <taxon>Actinomycetota</taxon>
        <taxon>Actinomycetes</taxon>
        <taxon>Kitasatosporales</taxon>
        <taxon>Streptomycetaceae</taxon>
        <taxon>Streptomyces</taxon>
    </lineage>
</organism>
<keyword evidence="1" id="KW-0677">Repeat</keyword>
<evidence type="ECO:0000256" key="2">
    <source>
        <dbReference type="SAM" id="MobiDB-lite"/>
    </source>
</evidence>
<evidence type="ECO:0000256" key="3">
    <source>
        <dbReference type="SAM" id="Phobius"/>
    </source>
</evidence>